<feature type="transmembrane region" description="Helical" evidence="7">
    <location>
        <begin position="242"/>
        <end position="265"/>
    </location>
</feature>
<evidence type="ECO:0000259" key="8">
    <source>
        <dbReference type="Pfam" id="PF06808"/>
    </source>
</evidence>
<reference evidence="10" key="1">
    <citation type="journal article" date="2020" name="MBio">
        <title>Horizontal gene transfer to a defensive symbiont with a reduced genome amongst a multipartite beetle microbiome.</title>
        <authorList>
            <person name="Waterworth S.C."/>
            <person name="Florez L.V."/>
            <person name="Rees E.R."/>
            <person name="Hertweck C."/>
            <person name="Kaltenpoth M."/>
            <person name="Kwan J.C."/>
        </authorList>
    </citation>
    <scope>NUCLEOTIDE SEQUENCE [LARGE SCALE GENOMIC DNA]</scope>
</reference>
<dbReference type="InterPro" id="IPR004681">
    <property type="entry name" value="TRAP_DctM"/>
</dbReference>
<dbReference type="Pfam" id="PF06808">
    <property type="entry name" value="DctM"/>
    <property type="match status" value="1"/>
</dbReference>
<protein>
    <recommendedName>
        <fullName evidence="7">TRAP transporter large permease protein</fullName>
    </recommendedName>
</protein>
<evidence type="ECO:0000256" key="2">
    <source>
        <dbReference type="ARBA" id="ARBA00022475"/>
    </source>
</evidence>
<evidence type="ECO:0000256" key="5">
    <source>
        <dbReference type="ARBA" id="ARBA00022989"/>
    </source>
</evidence>
<dbReference type="EMBL" id="WNDQ01000001">
    <property type="protein sequence ID" value="KAF1024109.1"/>
    <property type="molecule type" value="Genomic_DNA"/>
</dbReference>
<feature type="transmembrane region" description="Helical" evidence="7">
    <location>
        <begin position="277"/>
        <end position="298"/>
    </location>
</feature>
<feature type="transmembrane region" description="Helical" evidence="7">
    <location>
        <begin position="215"/>
        <end position="236"/>
    </location>
</feature>
<keyword evidence="6 7" id="KW-0472">Membrane</keyword>
<evidence type="ECO:0000313" key="10">
    <source>
        <dbReference type="Proteomes" id="UP000461670"/>
    </source>
</evidence>
<dbReference type="PIRSF" id="PIRSF006066">
    <property type="entry name" value="HI0050"/>
    <property type="match status" value="1"/>
</dbReference>
<comment type="caution">
    <text evidence="9">The sequence shown here is derived from an EMBL/GenBank/DDBJ whole genome shotgun (WGS) entry which is preliminary data.</text>
</comment>
<evidence type="ECO:0000256" key="7">
    <source>
        <dbReference type="RuleBase" id="RU369079"/>
    </source>
</evidence>
<keyword evidence="7" id="KW-0813">Transport</keyword>
<dbReference type="Proteomes" id="UP000461670">
    <property type="component" value="Unassembled WGS sequence"/>
</dbReference>
<dbReference type="PANTHER" id="PTHR33362">
    <property type="entry name" value="SIALIC ACID TRAP TRANSPORTER PERMEASE PROTEIN SIAT-RELATED"/>
    <property type="match status" value="1"/>
</dbReference>
<keyword evidence="2" id="KW-1003">Cell membrane</keyword>
<feature type="domain" description="TRAP C4-dicarboxylate transport system permease DctM subunit" evidence="8">
    <location>
        <begin position="6"/>
        <end position="417"/>
    </location>
</feature>
<feature type="transmembrane region" description="Helical" evidence="7">
    <location>
        <begin position="359"/>
        <end position="381"/>
    </location>
</feature>
<keyword evidence="4 7" id="KW-0812">Transmembrane</keyword>
<feature type="transmembrane region" description="Helical" evidence="7">
    <location>
        <begin position="334"/>
        <end position="353"/>
    </location>
</feature>
<sequence length="427" mass="44853">MIATALILLLALIGISIPVGAALGLLGLVLDPLYSMLPLSSAMGEIAWSTNNEFLLVAIPLFILLGEVLLRAGFAERMYSAMSLWLSWLPGGLMHANIGASTLFSATSGSSVATAATVATVAVPQVHKYGYKESLFLGSIAAGGTLGILIPPSINLVIYGVLTNTSVPKLYLAGVIPGLLMALAFMLTILVACLLKPSWGGKKIHGTWSERLASLVHLIPPMLIFGLVVGSIYAGLATPTEAAALGVLGAFALAAWYGRLSWAMLREVVENAMKSTAMIMLIILGASFLNFVMSATGLTDSFTGAIRNLGLSPGWMLLIVIVFYLVLGCFMETLSMMITTIHIVAPIMIALGYDPVWLGILIIILVEAALITPPVGLNLFVVHSVRKSGSMNAVIVGALPFVLAMFCMIAVLVAVPSIALWLPSAFG</sequence>
<keyword evidence="3 7" id="KW-0997">Cell inner membrane</keyword>
<feature type="transmembrane region" description="Helical" evidence="7">
    <location>
        <begin position="135"/>
        <end position="158"/>
    </location>
</feature>
<feature type="transmembrane region" description="Helical" evidence="7">
    <location>
        <begin position="46"/>
        <end position="66"/>
    </location>
</feature>
<dbReference type="AlphaFoldDB" id="A0A7V8FSH2"/>
<accession>A0A7V8FSH2</accession>
<feature type="transmembrane region" description="Helical" evidence="7">
    <location>
        <begin position="393"/>
        <end position="422"/>
    </location>
</feature>
<evidence type="ECO:0000256" key="6">
    <source>
        <dbReference type="ARBA" id="ARBA00023136"/>
    </source>
</evidence>
<comment type="similarity">
    <text evidence="7">Belongs to the TRAP transporter large permease family.</text>
</comment>
<keyword evidence="5 7" id="KW-1133">Transmembrane helix</keyword>
<comment type="function">
    <text evidence="7">Part of the tripartite ATP-independent periplasmic (TRAP) transport system.</text>
</comment>
<dbReference type="PANTHER" id="PTHR33362:SF5">
    <property type="entry name" value="C4-DICARBOXYLATE TRAP TRANSPORTER LARGE PERMEASE PROTEIN DCTM"/>
    <property type="match status" value="1"/>
</dbReference>
<evidence type="ECO:0000256" key="3">
    <source>
        <dbReference type="ARBA" id="ARBA00022519"/>
    </source>
</evidence>
<dbReference type="InterPro" id="IPR010656">
    <property type="entry name" value="DctM"/>
</dbReference>
<dbReference type="GO" id="GO:0022857">
    <property type="term" value="F:transmembrane transporter activity"/>
    <property type="evidence" value="ECO:0007669"/>
    <property type="project" value="UniProtKB-UniRule"/>
</dbReference>
<comment type="subcellular location">
    <subcellularLocation>
        <location evidence="1 7">Cell inner membrane</location>
        <topology evidence="1 7">Multi-pass membrane protein</topology>
    </subcellularLocation>
</comment>
<comment type="caution">
    <text evidence="7">Lacks conserved residue(s) required for the propagation of feature annotation.</text>
</comment>
<gene>
    <name evidence="9" type="primary">dctM_1</name>
    <name evidence="9" type="ORF">GAK30_00129</name>
</gene>
<evidence type="ECO:0000256" key="4">
    <source>
        <dbReference type="ARBA" id="ARBA00022692"/>
    </source>
</evidence>
<evidence type="ECO:0000256" key="1">
    <source>
        <dbReference type="ARBA" id="ARBA00004429"/>
    </source>
</evidence>
<comment type="subunit">
    <text evidence="7">The complex comprises the extracytoplasmic solute receptor protein and the two transmembrane proteins.</text>
</comment>
<feature type="transmembrane region" description="Helical" evidence="7">
    <location>
        <begin position="310"/>
        <end position="327"/>
    </location>
</feature>
<organism evidence="9 10">
    <name type="scientific">Paracidovorax wautersii</name>
    <dbReference type="NCBI Taxonomy" id="1177982"/>
    <lineage>
        <taxon>Bacteria</taxon>
        <taxon>Pseudomonadati</taxon>
        <taxon>Pseudomonadota</taxon>
        <taxon>Betaproteobacteria</taxon>
        <taxon>Burkholderiales</taxon>
        <taxon>Comamonadaceae</taxon>
        <taxon>Paracidovorax</taxon>
    </lineage>
</organism>
<dbReference type="GO" id="GO:0005886">
    <property type="term" value="C:plasma membrane"/>
    <property type="evidence" value="ECO:0007669"/>
    <property type="project" value="UniProtKB-SubCell"/>
</dbReference>
<evidence type="ECO:0000313" key="9">
    <source>
        <dbReference type="EMBL" id="KAF1024109.1"/>
    </source>
</evidence>
<dbReference type="NCBIfam" id="TIGR00786">
    <property type="entry name" value="dctM"/>
    <property type="match status" value="1"/>
</dbReference>
<feature type="transmembrane region" description="Helical" evidence="7">
    <location>
        <begin position="170"/>
        <end position="195"/>
    </location>
</feature>
<proteinExistence type="inferred from homology"/>
<name>A0A7V8FSH2_9BURK</name>